<dbReference type="InterPro" id="IPR011990">
    <property type="entry name" value="TPR-like_helical_dom_sf"/>
</dbReference>
<name>A0A6N2M6B2_SALVM</name>
<evidence type="ECO:0000256" key="1">
    <source>
        <dbReference type="ARBA" id="ARBA00007626"/>
    </source>
</evidence>
<dbReference type="PROSITE" id="PS51375">
    <property type="entry name" value="PPR"/>
    <property type="match status" value="1"/>
</dbReference>
<dbReference type="Gene3D" id="1.25.40.10">
    <property type="entry name" value="Tetratricopeptide repeat domain"/>
    <property type="match status" value="1"/>
</dbReference>
<proteinExistence type="inferred from homology"/>
<accession>A0A6N2M6B2</accession>
<dbReference type="PANTHER" id="PTHR47941">
    <property type="entry name" value="PENTATRICOPEPTIDE REPEAT-CONTAINING PROTEIN 3, MITOCHONDRIAL"/>
    <property type="match status" value="1"/>
</dbReference>
<evidence type="ECO:0008006" key="5">
    <source>
        <dbReference type="Google" id="ProtNLM"/>
    </source>
</evidence>
<feature type="repeat" description="PPR" evidence="3">
    <location>
        <begin position="9"/>
        <end position="43"/>
    </location>
</feature>
<dbReference type="InterPro" id="IPR002885">
    <property type="entry name" value="PPR_rpt"/>
</dbReference>
<evidence type="ECO:0000256" key="3">
    <source>
        <dbReference type="PROSITE-ProRule" id="PRU00708"/>
    </source>
</evidence>
<dbReference type="NCBIfam" id="TIGR00756">
    <property type="entry name" value="PPR"/>
    <property type="match status" value="1"/>
</dbReference>
<evidence type="ECO:0000256" key="2">
    <source>
        <dbReference type="ARBA" id="ARBA00022737"/>
    </source>
</evidence>
<organism evidence="4">
    <name type="scientific">Salix viminalis</name>
    <name type="common">Common osier</name>
    <name type="synonym">Basket willow</name>
    <dbReference type="NCBI Taxonomy" id="40686"/>
    <lineage>
        <taxon>Eukaryota</taxon>
        <taxon>Viridiplantae</taxon>
        <taxon>Streptophyta</taxon>
        <taxon>Embryophyta</taxon>
        <taxon>Tracheophyta</taxon>
        <taxon>Spermatophyta</taxon>
        <taxon>Magnoliopsida</taxon>
        <taxon>eudicotyledons</taxon>
        <taxon>Gunneridae</taxon>
        <taxon>Pentapetalae</taxon>
        <taxon>rosids</taxon>
        <taxon>fabids</taxon>
        <taxon>Malpighiales</taxon>
        <taxon>Salicaceae</taxon>
        <taxon>Saliceae</taxon>
        <taxon>Salix</taxon>
    </lineage>
</organism>
<keyword evidence="2" id="KW-0677">Repeat</keyword>
<protein>
    <recommendedName>
        <fullName evidence="5">Pentacotripeptide-repeat region of PRORP domain-containing protein</fullName>
    </recommendedName>
</protein>
<reference evidence="4" key="1">
    <citation type="submission" date="2019-03" db="EMBL/GenBank/DDBJ databases">
        <authorList>
            <person name="Mank J."/>
            <person name="Almeida P."/>
        </authorList>
    </citation>
    <scope>NUCLEOTIDE SEQUENCE</scope>
    <source>
        <strain evidence="4">78183</strain>
    </source>
</reference>
<sequence>MEGNGVYADMVTYNTLIGAYCREGLLEEAFQIMNSMAEKGLKPSLSTYNARAEGILIELLNIGLSPDTTTYNTLLVEGCRRDNLSEADEFLNMHRRRS</sequence>
<evidence type="ECO:0000313" key="4">
    <source>
        <dbReference type="EMBL" id="VFU45208.1"/>
    </source>
</evidence>
<gene>
    <name evidence="4" type="ORF">SVIM_LOCUS282144</name>
</gene>
<comment type="similarity">
    <text evidence="1">Belongs to the PPR family. P subfamily.</text>
</comment>
<dbReference type="AlphaFoldDB" id="A0A6N2M6B2"/>
<dbReference type="EMBL" id="CAADRP010001619">
    <property type="protein sequence ID" value="VFU45208.1"/>
    <property type="molecule type" value="Genomic_DNA"/>
</dbReference>
<dbReference type="Pfam" id="PF13041">
    <property type="entry name" value="PPR_2"/>
    <property type="match status" value="1"/>
</dbReference>